<dbReference type="InterPro" id="IPR042070">
    <property type="entry name" value="PucR_C-HTH_sf"/>
</dbReference>
<dbReference type="PANTHER" id="PTHR33744:SF15">
    <property type="entry name" value="CARBOHYDRATE DIACID REGULATOR"/>
    <property type="match status" value="1"/>
</dbReference>
<dbReference type="SUPFAM" id="SSF46689">
    <property type="entry name" value="Homeodomain-like"/>
    <property type="match status" value="1"/>
</dbReference>
<dbReference type="AlphaFoldDB" id="A0A385PYU8"/>
<feature type="domain" description="Purine catabolism PurC-like" evidence="1">
    <location>
        <begin position="7"/>
        <end position="125"/>
    </location>
</feature>
<dbReference type="OrthoDB" id="212459at2"/>
<dbReference type="Proteomes" id="UP000265562">
    <property type="component" value="Chromosome"/>
</dbReference>
<reference evidence="3 4" key="1">
    <citation type="submission" date="2018-09" db="EMBL/GenBank/DDBJ databases">
        <title>Genome sequencing of Lachnoanaerobaculum umeaense DSM 23576.</title>
        <authorList>
            <person name="Kook J.-K."/>
            <person name="Park S.-N."/>
            <person name="Lim Y.K."/>
        </authorList>
    </citation>
    <scope>NUCLEOTIDE SEQUENCE [LARGE SCALE GENOMIC DNA]</scope>
    <source>
        <strain evidence="4">DSM 23576 \ CCUG 58757</strain>
    </source>
</reference>
<evidence type="ECO:0000313" key="4">
    <source>
        <dbReference type="Proteomes" id="UP000265562"/>
    </source>
</evidence>
<dbReference type="Gene3D" id="1.10.10.2840">
    <property type="entry name" value="PucR C-terminal helix-turn-helix domain"/>
    <property type="match status" value="1"/>
</dbReference>
<evidence type="ECO:0000259" key="2">
    <source>
        <dbReference type="Pfam" id="PF13556"/>
    </source>
</evidence>
<feature type="domain" description="PucR C-terminal helix-turn-helix" evidence="2">
    <location>
        <begin position="324"/>
        <end position="380"/>
    </location>
</feature>
<dbReference type="InterPro" id="IPR012914">
    <property type="entry name" value="PucR_dom"/>
</dbReference>
<proteinExistence type="predicted"/>
<gene>
    <name evidence="3" type="ORF">D4A81_03605</name>
</gene>
<accession>A0A385PYU8</accession>
<dbReference type="RefSeq" id="WP_111525442.1">
    <property type="nucleotide sequence ID" value="NZ_CP032364.1"/>
</dbReference>
<protein>
    <submittedName>
        <fullName evidence="3">PucR family transcriptional regulator</fullName>
    </submittedName>
</protein>
<evidence type="ECO:0000259" key="1">
    <source>
        <dbReference type="Pfam" id="PF07905"/>
    </source>
</evidence>
<sequence>MPLTIRDIIENNFFPGTELMTGRENAGNIISWVNVQEILDSVDMVGSGELLITTGFDLADHTRYFNLIKRLKAKGVVGLMVQTGYYVDSIPVYILESARKYKFPVLELPASFSFSEVLKTLISEINRESVLGNQSYLDYNYFYPKLKKKLKESLERGIGNKQELAVLAVSAVNVYNEVGSDVAEAFESINSLVVFRCDTYICHFEKGLQMTFCIGVETGEKLKDLMDEIQVVLIRLSNKVGLNLFATADVLKDNSGLEIAIKHCMEALQTLHSIRAIRGICIYEHMAFLKKMYSIYRTNTLYSKENRVLRLLLDKDRESDSDYIKTVRFLLEENGNVTRAAKRLFIHRHTLINRMDSIKDLTGFNFDDYYERLDLSLALILNDFFD</sequence>
<dbReference type="InterPro" id="IPR009057">
    <property type="entry name" value="Homeodomain-like_sf"/>
</dbReference>
<dbReference type="KEGG" id="lua:D4A81_03605"/>
<organism evidence="3 4">
    <name type="scientific">Lachnoanaerobaculum umeaense</name>
    <dbReference type="NCBI Taxonomy" id="617123"/>
    <lineage>
        <taxon>Bacteria</taxon>
        <taxon>Bacillati</taxon>
        <taxon>Bacillota</taxon>
        <taxon>Clostridia</taxon>
        <taxon>Lachnospirales</taxon>
        <taxon>Lachnospiraceae</taxon>
        <taxon>Lachnoanaerobaculum</taxon>
    </lineage>
</organism>
<evidence type="ECO:0000313" key="3">
    <source>
        <dbReference type="EMBL" id="AYA99095.1"/>
    </source>
</evidence>
<dbReference type="Pfam" id="PF13556">
    <property type="entry name" value="HTH_30"/>
    <property type="match status" value="1"/>
</dbReference>
<dbReference type="PANTHER" id="PTHR33744">
    <property type="entry name" value="CARBOHYDRATE DIACID REGULATOR"/>
    <property type="match status" value="1"/>
</dbReference>
<dbReference type="InterPro" id="IPR025736">
    <property type="entry name" value="PucR_C-HTH_dom"/>
</dbReference>
<name>A0A385PYU8_9FIRM</name>
<dbReference type="InterPro" id="IPR051448">
    <property type="entry name" value="CdaR-like_regulators"/>
</dbReference>
<keyword evidence="4" id="KW-1185">Reference proteome</keyword>
<dbReference type="Pfam" id="PF07905">
    <property type="entry name" value="PucR"/>
    <property type="match status" value="1"/>
</dbReference>
<dbReference type="EMBL" id="CP032364">
    <property type="protein sequence ID" value="AYA99095.1"/>
    <property type="molecule type" value="Genomic_DNA"/>
</dbReference>